<dbReference type="SUPFAM" id="SSF56300">
    <property type="entry name" value="Metallo-dependent phosphatases"/>
    <property type="match status" value="1"/>
</dbReference>
<dbReference type="CDD" id="cd00838">
    <property type="entry name" value="MPP_superfamily"/>
    <property type="match status" value="1"/>
</dbReference>
<gene>
    <name evidence="2" type="ORF">SAMN05443637_113120</name>
</gene>
<dbReference type="GO" id="GO:0016787">
    <property type="term" value="F:hydrolase activity"/>
    <property type="evidence" value="ECO:0007669"/>
    <property type="project" value="InterPro"/>
</dbReference>
<evidence type="ECO:0000259" key="1">
    <source>
        <dbReference type="Pfam" id="PF00149"/>
    </source>
</evidence>
<dbReference type="OrthoDB" id="3569607at2"/>
<dbReference type="Proteomes" id="UP000184363">
    <property type="component" value="Unassembled WGS sequence"/>
</dbReference>
<dbReference type="RefSeq" id="WP_073458208.1">
    <property type="nucleotide sequence ID" value="NZ_CALGVN010000040.1"/>
</dbReference>
<dbReference type="AlphaFoldDB" id="A0A1M6VY64"/>
<dbReference type="STRING" id="1848.SAMN05443637_113120"/>
<accession>A0A1M6VY64</accession>
<protein>
    <submittedName>
        <fullName evidence="2">Predicted phosphoesterase</fullName>
    </submittedName>
</protein>
<evidence type="ECO:0000313" key="2">
    <source>
        <dbReference type="EMBL" id="SHK86318.1"/>
    </source>
</evidence>
<dbReference type="InterPro" id="IPR004843">
    <property type="entry name" value="Calcineurin-like_PHP"/>
</dbReference>
<keyword evidence="3" id="KW-1185">Reference proteome</keyword>
<feature type="domain" description="Calcineurin-like phosphoesterase" evidence="1">
    <location>
        <begin position="1"/>
        <end position="233"/>
    </location>
</feature>
<dbReference type="InterPro" id="IPR029052">
    <property type="entry name" value="Metallo-depent_PP-like"/>
</dbReference>
<dbReference type="Pfam" id="PF00149">
    <property type="entry name" value="Metallophos"/>
    <property type="match status" value="1"/>
</dbReference>
<dbReference type="Gene3D" id="3.60.21.10">
    <property type="match status" value="1"/>
</dbReference>
<proteinExistence type="predicted"/>
<reference evidence="2 3" key="1">
    <citation type="submission" date="2016-11" db="EMBL/GenBank/DDBJ databases">
        <authorList>
            <person name="Jaros S."/>
            <person name="Januszkiewicz K."/>
            <person name="Wedrychowicz H."/>
        </authorList>
    </citation>
    <scope>NUCLEOTIDE SEQUENCE [LARGE SCALE GENOMIC DNA]</scope>
    <source>
        <strain evidence="2 3">DSM 43832</strain>
    </source>
</reference>
<name>A0A1M6VY64_PSETH</name>
<dbReference type="EMBL" id="FRAP01000013">
    <property type="protein sequence ID" value="SHK86318.1"/>
    <property type="molecule type" value="Genomic_DNA"/>
</dbReference>
<sequence>MRVHVVSDVHGNVDALAKAGVGADALIVLGDLVDFVDYSDPSRGIMGTVLGPEVSDTFRRLRKEGKPGELRAFAAEAWSRIDDPAAVIEQAVRDQYTELFAVLPDPTYAIPGNVDIARLWPEFARPGVHMVDGQVVELGGLRFGFVGGVPLPPGIPPVPGRGWTPYLRAAEEHDAAVRALGPVDVLCLHAPPAVPELRYDVITRRPELASTAAVEVIHEHEPRAVVFGHVHQPLAQRMRIGRTECVNVGHFRRTGTPYVLRW</sequence>
<organism evidence="2 3">
    <name type="scientific">Pseudonocardia thermophila</name>
    <dbReference type="NCBI Taxonomy" id="1848"/>
    <lineage>
        <taxon>Bacteria</taxon>
        <taxon>Bacillati</taxon>
        <taxon>Actinomycetota</taxon>
        <taxon>Actinomycetes</taxon>
        <taxon>Pseudonocardiales</taxon>
        <taxon>Pseudonocardiaceae</taxon>
        <taxon>Pseudonocardia</taxon>
    </lineage>
</organism>
<evidence type="ECO:0000313" key="3">
    <source>
        <dbReference type="Proteomes" id="UP000184363"/>
    </source>
</evidence>